<evidence type="ECO:0000313" key="2">
    <source>
        <dbReference type="Proteomes" id="UP000192132"/>
    </source>
</evidence>
<dbReference type="AlphaFoldDB" id="A0A1S8CRT9"/>
<evidence type="ECO:0000313" key="1">
    <source>
        <dbReference type="EMBL" id="ONG37536.1"/>
    </source>
</evidence>
<organism evidence="1 2">
    <name type="scientific">Alkanindiges hydrocarboniclasticus</name>
    <dbReference type="NCBI Taxonomy" id="1907941"/>
    <lineage>
        <taxon>Bacteria</taxon>
        <taxon>Pseudomonadati</taxon>
        <taxon>Pseudomonadota</taxon>
        <taxon>Gammaproteobacteria</taxon>
        <taxon>Moraxellales</taxon>
        <taxon>Moraxellaceae</taxon>
        <taxon>Alkanindiges</taxon>
    </lineage>
</organism>
<sequence>MELQERATQVLEDKKQRIKDFAALQPDHPFTLANKHMLELSTQNSWNATGVLSMTGVLWWAMNLTVDLAPPHYVIFNATGGPDADFAIFTAAVTGSFFVDPSTLHGEYQFTLEAVAGGGGEVSLDLYDMNWSQVGTFFGAVVGISLSKLTGSGIISYH</sequence>
<reference evidence="1 2" key="1">
    <citation type="submission" date="2016-10" db="EMBL/GenBank/DDBJ databases">
        <title>Draft Genome sequence of Alkanindiges sp. strain H1.</title>
        <authorList>
            <person name="Subhash Y."/>
            <person name="Lee S."/>
        </authorList>
    </citation>
    <scope>NUCLEOTIDE SEQUENCE [LARGE SCALE GENOMIC DNA]</scope>
    <source>
        <strain evidence="1 2">H1</strain>
    </source>
</reference>
<dbReference type="Proteomes" id="UP000192132">
    <property type="component" value="Unassembled WGS sequence"/>
</dbReference>
<dbReference type="EMBL" id="MLCN01000051">
    <property type="protein sequence ID" value="ONG37536.1"/>
    <property type="molecule type" value="Genomic_DNA"/>
</dbReference>
<protein>
    <submittedName>
        <fullName evidence="1">Uncharacterized protein</fullName>
    </submittedName>
</protein>
<comment type="caution">
    <text evidence="1">The sequence shown here is derived from an EMBL/GenBank/DDBJ whole genome shotgun (WGS) entry which is preliminary data.</text>
</comment>
<proteinExistence type="predicted"/>
<name>A0A1S8CRT9_9GAMM</name>
<accession>A0A1S8CRT9</accession>
<keyword evidence="2" id="KW-1185">Reference proteome</keyword>
<gene>
    <name evidence="1" type="ORF">BKE30_14305</name>
</gene>